<evidence type="ECO:0000313" key="3">
    <source>
        <dbReference type="Proteomes" id="UP000067626"/>
    </source>
</evidence>
<evidence type="ECO:0000256" key="1">
    <source>
        <dbReference type="SAM" id="MobiDB-lite"/>
    </source>
</evidence>
<dbReference type="Proteomes" id="UP000067626">
    <property type="component" value="Chromosome"/>
</dbReference>
<dbReference type="EMBL" id="CP012159">
    <property type="protein sequence ID" value="AKT39572.1"/>
    <property type="molecule type" value="Genomic_DNA"/>
</dbReference>
<dbReference type="STRING" id="52.CMC5_037210"/>
<dbReference type="AlphaFoldDB" id="A0A0K1EFX3"/>
<feature type="region of interest" description="Disordered" evidence="1">
    <location>
        <begin position="91"/>
        <end position="279"/>
    </location>
</feature>
<gene>
    <name evidence="2" type="ORF">CMC5_037210</name>
</gene>
<feature type="compositionally biased region" description="Polar residues" evidence="1">
    <location>
        <begin position="123"/>
        <end position="132"/>
    </location>
</feature>
<feature type="compositionally biased region" description="Basic and acidic residues" evidence="1">
    <location>
        <begin position="257"/>
        <end position="268"/>
    </location>
</feature>
<feature type="compositionally biased region" description="Polar residues" evidence="1">
    <location>
        <begin position="143"/>
        <end position="156"/>
    </location>
</feature>
<protein>
    <submittedName>
        <fullName evidence="2">Uncharacterized protein</fullName>
    </submittedName>
</protein>
<dbReference type="KEGG" id="ccro:CMC5_037210"/>
<evidence type="ECO:0000313" key="2">
    <source>
        <dbReference type="EMBL" id="AKT39572.1"/>
    </source>
</evidence>
<name>A0A0K1EFX3_CHOCO</name>
<organism evidence="2 3">
    <name type="scientific">Chondromyces crocatus</name>
    <dbReference type="NCBI Taxonomy" id="52"/>
    <lineage>
        <taxon>Bacteria</taxon>
        <taxon>Pseudomonadati</taxon>
        <taxon>Myxococcota</taxon>
        <taxon>Polyangia</taxon>
        <taxon>Polyangiales</taxon>
        <taxon>Polyangiaceae</taxon>
        <taxon>Chondromyces</taxon>
    </lineage>
</organism>
<accession>A0A0K1EFX3</accession>
<reference evidence="2 3" key="1">
    <citation type="submission" date="2015-07" db="EMBL/GenBank/DDBJ databases">
        <title>Genome analysis of myxobacterium Chondromyces crocatus Cm c5 reveals a high potential for natural compound synthesis and the genetic basis for the loss of fruiting body formation.</title>
        <authorList>
            <person name="Zaburannyi N."/>
            <person name="Bunk B."/>
            <person name="Maier J."/>
            <person name="Overmann J."/>
            <person name="Mueller R."/>
        </authorList>
    </citation>
    <scope>NUCLEOTIDE SEQUENCE [LARGE SCALE GENOMIC DNA]</scope>
    <source>
        <strain evidence="2 3">Cm c5</strain>
    </source>
</reference>
<proteinExistence type="predicted"/>
<sequence>MDVALGAVDAGILLGRCGGSNRHAEALRDPLAGTSRPSFERVHTLLQEPRYPPAGTSRPSSERVHTLLQEPRHPPAGTSTPSCRNLQTFFREAPHPPAGTSTPSCRNLDTLLQEPRHPPAGTSRPSCRNLQTFFREAPHPPAGTSTPSCRNLQTLLQEPPDPPAGTSRPSSERLHTLWQRPLDPPPKRPRPHPSASHQAWNEPSEASGRWGHGGSRWRTPSPACGKRTREPLAGDQIQPWANLRPGQDLDMPPGSPERAKARQDERSKPHLGPIPTTACRPRRLVDTPFAQDRHDPLARRLHYTPRLCLLSAHATDPVCRDDRYRTPPGPQ</sequence>
<keyword evidence="3" id="KW-1185">Reference proteome</keyword>